<feature type="transmembrane region" description="Helical" evidence="6">
    <location>
        <begin position="40"/>
        <end position="64"/>
    </location>
</feature>
<dbReference type="Proteomes" id="UP000745859">
    <property type="component" value="Unassembled WGS sequence"/>
</dbReference>
<keyword evidence="3 6" id="KW-0812">Transmembrane</keyword>
<evidence type="ECO:0000313" key="7">
    <source>
        <dbReference type="EMBL" id="NIJ43688.1"/>
    </source>
</evidence>
<evidence type="ECO:0000256" key="1">
    <source>
        <dbReference type="ARBA" id="ARBA00004651"/>
    </source>
</evidence>
<feature type="transmembrane region" description="Helical" evidence="6">
    <location>
        <begin position="154"/>
        <end position="175"/>
    </location>
</feature>
<name>A0ABX0U4I1_9FLAO</name>
<feature type="transmembrane region" description="Helical" evidence="6">
    <location>
        <begin position="187"/>
        <end position="205"/>
    </location>
</feature>
<evidence type="ECO:0000313" key="8">
    <source>
        <dbReference type="Proteomes" id="UP000745859"/>
    </source>
</evidence>
<dbReference type="PANTHER" id="PTHR30086">
    <property type="entry name" value="ARGININE EXPORTER PROTEIN ARGO"/>
    <property type="match status" value="1"/>
</dbReference>
<keyword evidence="8" id="KW-1185">Reference proteome</keyword>
<dbReference type="EMBL" id="JAASQL010000001">
    <property type="protein sequence ID" value="NIJ43688.1"/>
    <property type="molecule type" value="Genomic_DNA"/>
</dbReference>
<proteinExistence type="predicted"/>
<organism evidence="7 8">
    <name type="scientific">Wenyingzhuangia heitensis</name>
    <dbReference type="NCBI Taxonomy" id="1487859"/>
    <lineage>
        <taxon>Bacteria</taxon>
        <taxon>Pseudomonadati</taxon>
        <taxon>Bacteroidota</taxon>
        <taxon>Flavobacteriia</taxon>
        <taxon>Flavobacteriales</taxon>
        <taxon>Flavobacteriaceae</taxon>
        <taxon>Wenyingzhuangia</taxon>
    </lineage>
</organism>
<dbReference type="Pfam" id="PF01810">
    <property type="entry name" value="LysE"/>
    <property type="match status" value="1"/>
</dbReference>
<comment type="caution">
    <text evidence="7">The sequence shown here is derived from an EMBL/GenBank/DDBJ whole genome shotgun (WGS) entry which is preliminary data.</text>
</comment>
<feature type="transmembrane region" description="Helical" evidence="6">
    <location>
        <begin position="6"/>
        <end position="28"/>
    </location>
</feature>
<feature type="transmembrane region" description="Helical" evidence="6">
    <location>
        <begin position="70"/>
        <end position="91"/>
    </location>
</feature>
<evidence type="ECO:0000256" key="3">
    <source>
        <dbReference type="ARBA" id="ARBA00022692"/>
    </source>
</evidence>
<keyword evidence="5 6" id="KW-0472">Membrane</keyword>
<sequence>MGIENFITFLIATLVFVITPGIDTIFVLNKSIGLGKKSGFYGALGVNTGVLVHTLLAALGLSVLLAKSAVAFAVVKYLGAFYLIYLGFFKLKKKEGIALIHEYIGPTTTKKDFLSGFVTNLLNPKVALFFLAFFPQFVQKDQIENPVPFLLLGFTYAIFGIVWAMILIFFATFFSDKFKKNPKINTRLGKLTGLVFVTMGIKIALTKS</sequence>
<evidence type="ECO:0000256" key="5">
    <source>
        <dbReference type="ARBA" id="ARBA00023136"/>
    </source>
</evidence>
<evidence type="ECO:0000256" key="6">
    <source>
        <dbReference type="SAM" id="Phobius"/>
    </source>
</evidence>
<feature type="transmembrane region" description="Helical" evidence="6">
    <location>
        <begin position="112"/>
        <end position="134"/>
    </location>
</feature>
<reference evidence="7 8" key="1">
    <citation type="submission" date="2020-03" db="EMBL/GenBank/DDBJ databases">
        <title>Genomic Encyclopedia of Type Strains, Phase IV (KMG-IV): sequencing the most valuable type-strain genomes for metagenomic binning, comparative biology and taxonomic classification.</title>
        <authorList>
            <person name="Goeker M."/>
        </authorList>
    </citation>
    <scope>NUCLEOTIDE SEQUENCE [LARGE SCALE GENOMIC DNA]</scope>
    <source>
        <strain evidence="7 8">DSM 101599</strain>
    </source>
</reference>
<protein>
    <submittedName>
        <fullName evidence="7">Threonine/homoserine/homoserine lactone efflux protein</fullName>
    </submittedName>
</protein>
<comment type="subcellular location">
    <subcellularLocation>
        <location evidence="1">Cell membrane</location>
        <topology evidence="1">Multi-pass membrane protein</topology>
    </subcellularLocation>
</comment>
<dbReference type="InterPro" id="IPR001123">
    <property type="entry name" value="LeuE-type"/>
</dbReference>
<evidence type="ECO:0000256" key="4">
    <source>
        <dbReference type="ARBA" id="ARBA00022989"/>
    </source>
</evidence>
<gene>
    <name evidence="7" type="ORF">FHR24_000127</name>
</gene>
<dbReference type="RefSeq" id="WP_167182370.1">
    <property type="nucleotide sequence ID" value="NZ_JAASQL010000001.1"/>
</dbReference>
<keyword evidence="4 6" id="KW-1133">Transmembrane helix</keyword>
<accession>A0ABX0U4I1</accession>
<keyword evidence="2" id="KW-1003">Cell membrane</keyword>
<evidence type="ECO:0000256" key="2">
    <source>
        <dbReference type="ARBA" id="ARBA00022475"/>
    </source>
</evidence>
<dbReference type="PIRSF" id="PIRSF006324">
    <property type="entry name" value="LeuE"/>
    <property type="match status" value="1"/>
</dbReference>
<dbReference type="PANTHER" id="PTHR30086:SF20">
    <property type="entry name" value="ARGININE EXPORTER PROTEIN ARGO-RELATED"/>
    <property type="match status" value="1"/>
</dbReference>